<evidence type="ECO:0000313" key="6">
    <source>
        <dbReference type="EMBL" id="SDD28628.1"/>
    </source>
</evidence>
<dbReference type="PANTHER" id="PTHR47506:SF3">
    <property type="entry name" value="HTH-TYPE TRANSCRIPTIONAL REGULATOR LMRA"/>
    <property type="match status" value="1"/>
</dbReference>
<keyword evidence="1" id="KW-0805">Transcription regulation</keyword>
<keyword evidence="7" id="KW-1185">Reference proteome</keyword>
<protein>
    <submittedName>
        <fullName evidence="6">Transcriptional regulator, TetR family</fullName>
    </submittedName>
</protein>
<dbReference type="Proteomes" id="UP000199501">
    <property type="component" value="Unassembled WGS sequence"/>
</dbReference>
<dbReference type="EMBL" id="FMZZ01000009">
    <property type="protein sequence ID" value="SDD28628.1"/>
    <property type="molecule type" value="Genomic_DNA"/>
</dbReference>
<dbReference type="PANTHER" id="PTHR47506">
    <property type="entry name" value="TRANSCRIPTIONAL REGULATORY PROTEIN"/>
    <property type="match status" value="1"/>
</dbReference>
<reference evidence="7" key="1">
    <citation type="submission" date="2016-10" db="EMBL/GenBank/DDBJ databases">
        <authorList>
            <person name="Varghese N."/>
            <person name="Submissions S."/>
        </authorList>
    </citation>
    <scope>NUCLEOTIDE SEQUENCE [LARGE SCALE GENOMIC DNA]</scope>
    <source>
        <strain evidence="7">IBRC-M 10403</strain>
    </source>
</reference>
<dbReference type="InterPro" id="IPR001647">
    <property type="entry name" value="HTH_TetR"/>
</dbReference>
<dbReference type="Pfam" id="PF21993">
    <property type="entry name" value="TetR_C_13_2"/>
    <property type="match status" value="1"/>
</dbReference>
<accession>A0A1G6THR1</accession>
<organism evidence="6 7">
    <name type="scientific">Actinokineospora iranica</name>
    <dbReference type="NCBI Taxonomy" id="1271860"/>
    <lineage>
        <taxon>Bacteria</taxon>
        <taxon>Bacillati</taxon>
        <taxon>Actinomycetota</taxon>
        <taxon>Actinomycetes</taxon>
        <taxon>Pseudonocardiales</taxon>
        <taxon>Pseudonocardiaceae</taxon>
        <taxon>Actinokineospora</taxon>
    </lineage>
</organism>
<dbReference type="SUPFAM" id="SSF46689">
    <property type="entry name" value="Homeodomain-like"/>
    <property type="match status" value="1"/>
</dbReference>
<gene>
    <name evidence="6" type="ORF">SAMN05216174_109153</name>
</gene>
<dbReference type="GO" id="GO:0003677">
    <property type="term" value="F:DNA binding"/>
    <property type="evidence" value="ECO:0007669"/>
    <property type="project" value="UniProtKB-UniRule"/>
</dbReference>
<evidence type="ECO:0000313" key="7">
    <source>
        <dbReference type="Proteomes" id="UP000199501"/>
    </source>
</evidence>
<dbReference type="InterPro" id="IPR036271">
    <property type="entry name" value="Tet_transcr_reg_TetR-rel_C_sf"/>
</dbReference>
<name>A0A1G6THR1_9PSEU</name>
<dbReference type="InterPro" id="IPR009057">
    <property type="entry name" value="Homeodomain-like_sf"/>
</dbReference>
<dbReference type="OrthoDB" id="4567939at2"/>
<feature type="DNA-binding region" description="H-T-H motif" evidence="4">
    <location>
        <begin position="28"/>
        <end position="47"/>
    </location>
</feature>
<dbReference type="PROSITE" id="PS50977">
    <property type="entry name" value="HTH_TETR_2"/>
    <property type="match status" value="1"/>
</dbReference>
<dbReference type="STRING" id="1271860.SAMN05216174_109153"/>
<evidence type="ECO:0000256" key="4">
    <source>
        <dbReference type="PROSITE-ProRule" id="PRU00335"/>
    </source>
</evidence>
<evidence type="ECO:0000256" key="2">
    <source>
        <dbReference type="ARBA" id="ARBA00023125"/>
    </source>
</evidence>
<dbReference type="InterPro" id="IPR054156">
    <property type="entry name" value="YxaF_TetR_C"/>
</dbReference>
<sequence>MARRTDTRERTLRTAAHLFRAQGYHGTGVNQVLTEGDLPKGSLYFHFPGGKEQLASEAVELVGGELRSWIEAILADAPDLPTGVITITESMAEHLAASDYRNGCPVGTLAQAANDVEGLRAACADMFASWHTVIRDQLTQHGFTEADHLATTLIAAIEGAQLLARNQRDTAPLHAVGAMLAHLLKGQRTCA</sequence>
<feature type="domain" description="HTH tetR-type" evidence="5">
    <location>
        <begin position="5"/>
        <end position="65"/>
    </location>
</feature>
<evidence type="ECO:0000256" key="3">
    <source>
        <dbReference type="ARBA" id="ARBA00023163"/>
    </source>
</evidence>
<evidence type="ECO:0000256" key="1">
    <source>
        <dbReference type="ARBA" id="ARBA00023015"/>
    </source>
</evidence>
<proteinExistence type="predicted"/>
<evidence type="ECO:0000259" key="5">
    <source>
        <dbReference type="PROSITE" id="PS50977"/>
    </source>
</evidence>
<dbReference type="Pfam" id="PF00440">
    <property type="entry name" value="TetR_N"/>
    <property type="match status" value="1"/>
</dbReference>
<dbReference type="Gene3D" id="1.10.357.10">
    <property type="entry name" value="Tetracycline Repressor, domain 2"/>
    <property type="match status" value="1"/>
</dbReference>
<dbReference type="AlphaFoldDB" id="A0A1G6THR1"/>
<dbReference type="SUPFAM" id="SSF48498">
    <property type="entry name" value="Tetracyclin repressor-like, C-terminal domain"/>
    <property type="match status" value="1"/>
</dbReference>
<keyword evidence="2 4" id="KW-0238">DNA-binding</keyword>
<keyword evidence="3" id="KW-0804">Transcription</keyword>
<dbReference type="RefSeq" id="WP_091452844.1">
    <property type="nucleotide sequence ID" value="NZ_FMZZ01000009.1"/>
</dbReference>